<proteinExistence type="predicted"/>
<evidence type="ECO:0000313" key="1">
    <source>
        <dbReference type="EMBL" id="EJW93421.1"/>
    </source>
</evidence>
<organism evidence="1">
    <name type="scientific">gut metagenome</name>
    <dbReference type="NCBI Taxonomy" id="749906"/>
    <lineage>
        <taxon>unclassified sequences</taxon>
        <taxon>metagenomes</taxon>
        <taxon>organismal metagenomes</taxon>
    </lineage>
</organism>
<reference evidence="1" key="1">
    <citation type="journal article" date="2012" name="PLoS ONE">
        <title>Gene sets for utilization of primary and secondary nutrition supplies in the distal gut of endangered iberian lynx.</title>
        <authorList>
            <person name="Alcaide M."/>
            <person name="Messina E."/>
            <person name="Richter M."/>
            <person name="Bargiela R."/>
            <person name="Peplies J."/>
            <person name="Huws S.A."/>
            <person name="Newbold C.J."/>
            <person name="Golyshin P.N."/>
            <person name="Simon M.A."/>
            <person name="Lopez G."/>
            <person name="Yakimov M.M."/>
            <person name="Ferrer M."/>
        </authorList>
    </citation>
    <scope>NUCLEOTIDE SEQUENCE</scope>
</reference>
<comment type="caution">
    <text evidence="1">The sequence shown here is derived from an EMBL/GenBank/DDBJ whole genome shotgun (WGS) entry which is preliminary data.</text>
</comment>
<sequence length="64" mass="7026">MEDNLVFDKNDTKWFFFRGGNGAPEGLVNVITPKTGSPFASKDFATGSFVLNDTYKGKYGADIK</sequence>
<dbReference type="AlphaFoldDB" id="J9FES6"/>
<protein>
    <submittedName>
        <fullName evidence="1">Uncharacterized protein</fullName>
    </submittedName>
</protein>
<name>J9FES6_9ZZZZ</name>
<dbReference type="EMBL" id="AMCI01006987">
    <property type="protein sequence ID" value="EJW93421.1"/>
    <property type="molecule type" value="Genomic_DNA"/>
</dbReference>
<accession>J9FES6</accession>
<gene>
    <name evidence="1" type="ORF">EVA_18474</name>
</gene>